<dbReference type="Pfam" id="PF00677">
    <property type="entry name" value="Lum_binding"/>
    <property type="match status" value="2"/>
</dbReference>
<dbReference type="InterPro" id="IPR026017">
    <property type="entry name" value="Lumazine-bd_dom"/>
</dbReference>
<dbReference type="InterPro" id="IPR032677">
    <property type="entry name" value="GTP_cyclohydro_II"/>
</dbReference>
<proteinExistence type="inferred from homology"/>
<evidence type="ECO:0000256" key="6">
    <source>
        <dbReference type="ARBA" id="ARBA00022619"/>
    </source>
</evidence>
<protein>
    <recommendedName>
        <fullName evidence="14">GTP cyclohydrolase-2</fullName>
        <ecNumber evidence="14">3.5.4.25</ecNumber>
    </recommendedName>
    <alternativeName>
        <fullName evidence="14">GTP cyclohydrolase II</fullName>
    </alternativeName>
</protein>
<evidence type="ECO:0000256" key="11">
    <source>
        <dbReference type="ARBA" id="ARBA00022833"/>
    </source>
</evidence>
<evidence type="ECO:0000256" key="5">
    <source>
        <dbReference type="ARBA" id="ARBA00005520"/>
    </source>
</evidence>
<evidence type="ECO:0000256" key="12">
    <source>
        <dbReference type="ARBA" id="ARBA00023134"/>
    </source>
</evidence>
<feature type="binding site" evidence="14">
    <location>
        <position position="527"/>
    </location>
    <ligand>
        <name>Zn(2+)</name>
        <dbReference type="ChEBI" id="CHEBI:29105"/>
        <note>catalytic</note>
    </ligand>
</feature>
<dbReference type="CDD" id="cd00641">
    <property type="entry name" value="GTP_cyclohydro2"/>
    <property type="match status" value="1"/>
</dbReference>
<dbReference type="InterPro" id="IPR017938">
    <property type="entry name" value="Riboflavin_synthase-like_b-brl"/>
</dbReference>
<dbReference type="PANTHER" id="PTHR21327">
    <property type="entry name" value="GTP CYCLOHYDROLASE II-RELATED"/>
    <property type="match status" value="1"/>
</dbReference>
<feature type="binding site" evidence="14">
    <location>
        <position position="543"/>
    </location>
    <ligand>
        <name>GTP</name>
        <dbReference type="ChEBI" id="CHEBI:37565"/>
    </ligand>
</feature>
<keyword evidence="19" id="KW-1185">Reference proteome</keyword>
<evidence type="ECO:0000256" key="7">
    <source>
        <dbReference type="ARBA" id="ARBA00022723"/>
    </source>
</evidence>
<evidence type="ECO:0000313" key="19">
    <source>
        <dbReference type="Proteomes" id="UP001500236"/>
    </source>
</evidence>
<evidence type="ECO:0000256" key="16">
    <source>
        <dbReference type="SAM" id="MobiDB-lite"/>
    </source>
</evidence>
<feature type="binding site" evidence="14">
    <location>
        <begin position="565"/>
        <end position="567"/>
    </location>
    <ligand>
        <name>GTP</name>
        <dbReference type="ChEBI" id="CHEBI:37565"/>
    </ligand>
</feature>
<keyword evidence="7 14" id="KW-0479">Metal-binding</keyword>
<dbReference type="RefSeq" id="WP_344683413.1">
    <property type="nucleotide sequence ID" value="NZ_BAAAVT010000001.1"/>
</dbReference>
<feature type="domain" description="Lumazine-binding" evidence="17">
    <location>
        <begin position="99"/>
        <end position="198"/>
    </location>
</feature>
<evidence type="ECO:0000256" key="1">
    <source>
        <dbReference type="ARBA" id="ARBA00000141"/>
    </source>
</evidence>
<feature type="binding site" evidence="14">
    <location>
        <position position="540"/>
    </location>
    <ligand>
        <name>Zn(2+)</name>
        <dbReference type="ChEBI" id="CHEBI:29105"/>
        <note>catalytic</note>
    </ligand>
</feature>
<comment type="catalytic activity">
    <reaction evidence="13 14">
        <text>GTP + 4 H2O = 2,5-diamino-6-hydroxy-4-(5-phosphoribosylamino)-pyrimidine + formate + 2 phosphate + 3 H(+)</text>
        <dbReference type="Rhea" id="RHEA:23704"/>
        <dbReference type="ChEBI" id="CHEBI:15377"/>
        <dbReference type="ChEBI" id="CHEBI:15378"/>
        <dbReference type="ChEBI" id="CHEBI:15740"/>
        <dbReference type="ChEBI" id="CHEBI:37565"/>
        <dbReference type="ChEBI" id="CHEBI:43474"/>
        <dbReference type="ChEBI" id="CHEBI:58614"/>
        <dbReference type="EC" id="3.5.4.25"/>
    </reaction>
</comment>
<keyword evidence="10 14" id="KW-0378">Hydrolase</keyword>
<feature type="binding site" evidence="14">
    <location>
        <position position="622"/>
    </location>
    <ligand>
        <name>GTP</name>
        <dbReference type="ChEBI" id="CHEBI:37565"/>
    </ligand>
</feature>
<dbReference type="Gene3D" id="3.90.870.10">
    <property type="entry name" value="DHBP synthase"/>
    <property type="match status" value="1"/>
</dbReference>
<feature type="region of interest" description="Disordered" evidence="16">
    <location>
        <begin position="672"/>
        <end position="708"/>
    </location>
</feature>
<evidence type="ECO:0000256" key="4">
    <source>
        <dbReference type="ARBA" id="ARBA00004904"/>
    </source>
</evidence>
<feature type="region of interest" description="Disordered" evidence="16">
    <location>
        <begin position="209"/>
        <end position="239"/>
    </location>
</feature>
<evidence type="ECO:0000259" key="17">
    <source>
        <dbReference type="PROSITE" id="PS51177"/>
    </source>
</evidence>
<keyword evidence="9 14" id="KW-0547">Nucleotide-binding</keyword>
<feature type="compositionally biased region" description="Low complexity" evidence="16">
    <location>
        <begin position="221"/>
        <end position="235"/>
    </location>
</feature>
<keyword evidence="11 14" id="KW-0862">Zinc</keyword>
<comment type="pathway">
    <text evidence="4">Cofactor biosynthesis; riboflavin biosynthesis; 2-hydroxy-3-oxobutyl phosphate from D-ribulose 5-phosphate: step 1/1.</text>
</comment>
<comment type="caution">
    <text evidence="18">The sequence shown here is derived from an EMBL/GenBank/DDBJ whole genome shotgun (WGS) entry which is preliminary data.</text>
</comment>
<comment type="catalytic activity">
    <reaction evidence="1">
        <text>D-ribulose 5-phosphate = (2S)-2-hydroxy-3-oxobutyl phosphate + formate + H(+)</text>
        <dbReference type="Rhea" id="RHEA:18457"/>
        <dbReference type="ChEBI" id="CHEBI:15378"/>
        <dbReference type="ChEBI" id="CHEBI:15740"/>
        <dbReference type="ChEBI" id="CHEBI:58121"/>
        <dbReference type="ChEBI" id="CHEBI:58830"/>
        <dbReference type="EC" id="4.1.99.12"/>
    </reaction>
</comment>
<dbReference type="InterPro" id="IPR000926">
    <property type="entry name" value="RibA"/>
</dbReference>
<dbReference type="NCBIfam" id="TIGR00506">
    <property type="entry name" value="ribB"/>
    <property type="match status" value="1"/>
</dbReference>
<keyword evidence="12 14" id="KW-0342">GTP-binding</keyword>
<dbReference type="NCBIfam" id="NF006767">
    <property type="entry name" value="PRK09289.1"/>
    <property type="match status" value="1"/>
</dbReference>
<dbReference type="EMBL" id="BAAAVT010000001">
    <property type="protein sequence ID" value="GAA3051829.1"/>
    <property type="molecule type" value="Genomic_DNA"/>
</dbReference>
<dbReference type="EC" id="3.5.4.25" evidence="14"/>
<feature type="domain" description="Lumazine-binding" evidence="17">
    <location>
        <begin position="1"/>
        <end position="98"/>
    </location>
</feature>
<dbReference type="PANTHER" id="PTHR21327:SF18">
    <property type="entry name" value="3,4-DIHYDROXY-2-BUTANONE 4-PHOSPHATE SYNTHASE"/>
    <property type="match status" value="1"/>
</dbReference>
<dbReference type="InterPro" id="IPR000422">
    <property type="entry name" value="DHBP_synthase_RibB"/>
</dbReference>
<feature type="binding site" evidence="14">
    <location>
        <position position="587"/>
    </location>
    <ligand>
        <name>GTP</name>
        <dbReference type="ChEBI" id="CHEBI:37565"/>
    </ligand>
</feature>
<feature type="repeat" description="Lumazine-binding" evidence="15">
    <location>
        <begin position="1"/>
        <end position="98"/>
    </location>
</feature>
<evidence type="ECO:0000256" key="13">
    <source>
        <dbReference type="ARBA" id="ARBA00049295"/>
    </source>
</evidence>
<sequence>MFTGIVTGVGRVLERHPDPARGVERLTFEAPGHVEGLALGGSIAVNGVCVSATAIDDENVTVDLITETLKRTTMGQLGVGDAVNLERCLPSGARLDGHVVQGHVDGMGTLVERDLHDGRHRFAVPRDLAPFLAEKGSIAVDGVSLTVTAVSAPGALEAWFEVGLIPTTLAETTLGGLADGGQVNLEVDVLAKYTRRMLDLDAEAGSSALERGAEGPALVEPAPAASAPGAAVTPAVRRPDTPAPVLDPVEVALNQLAKGRPVVVVDDADRENEGDLIFPATAATEELMAFTVRHSSGVICVPMSRERADHLRLPPMVTDNQDPKGTAYTISCDAASGITTGISAADRARTAALLADAASGPEDLTRPGHLFPLIADDAGVLGRDGHTEAAVDLCRLSGHPEVGVIAELVHDDGRMMRLPALREFADDHRLALISIADLIAYRGGEPSPEAVMDAVQASWEHPEEESSALVTPGPVVTLPTDHGIFAAQVWTEHSTGHEHLLISARSRPASEAGAQEHRPLIRMHSECVTGDVLGSHRCDCGTQLASALESIQRDGGHLLYLRGHEGRGIGLANKLRAYKLQEEGADTVEANEMLGLAAELRNYTGAAAILHSCGITRLRLLTNNPDKVESLQKAGLDVEQVPADGVVHDENRRYLRTKRDRMRHLLDHLGLEDREARGAGHDLPPEELVADHEEPAERTRPLDEQGER</sequence>
<evidence type="ECO:0000313" key="18">
    <source>
        <dbReference type="EMBL" id="GAA3051829.1"/>
    </source>
</evidence>
<comment type="similarity">
    <text evidence="5">In the N-terminal section; belongs to the DHBP synthase family.</text>
</comment>
<dbReference type="PROSITE" id="PS51177">
    <property type="entry name" value="LUMAZINE_BIND"/>
    <property type="match status" value="2"/>
</dbReference>
<dbReference type="SUPFAM" id="SSF63380">
    <property type="entry name" value="Riboflavin synthase domain-like"/>
    <property type="match status" value="2"/>
</dbReference>
<comment type="function">
    <text evidence="14">Catalyzes the conversion of GTP to 2,5-diamino-6-ribosylamino-4(3H)-pyrimidinone 5'-phosphate (DARP), formate and pyrophosphate.</text>
</comment>
<dbReference type="Proteomes" id="UP001500236">
    <property type="component" value="Unassembled WGS sequence"/>
</dbReference>
<comment type="pathway">
    <text evidence="3 14">Cofactor biosynthesis; riboflavin biosynthesis; 5-amino-6-(D-ribitylamino)uracil from GTP: step 1/4.</text>
</comment>
<keyword evidence="6 14" id="KW-0686">Riboflavin biosynthesis</keyword>
<evidence type="ECO:0000256" key="15">
    <source>
        <dbReference type="PROSITE-ProRule" id="PRU00524"/>
    </source>
</evidence>
<evidence type="ECO:0000256" key="8">
    <source>
        <dbReference type="ARBA" id="ARBA00022737"/>
    </source>
</evidence>
<dbReference type="NCBIfam" id="NF001591">
    <property type="entry name" value="PRK00393.1"/>
    <property type="match status" value="1"/>
</dbReference>
<dbReference type="InterPro" id="IPR017945">
    <property type="entry name" value="DHBP_synth_RibB-like_a/b_dom"/>
</dbReference>
<comment type="similarity">
    <text evidence="14">Belongs to the GTP cyclohydrolase II family.</text>
</comment>
<evidence type="ECO:0000256" key="2">
    <source>
        <dbReference type="ARBA" id="ARBA00002284"/>
    </source>
</evidence>
<dbReference type="Pfam" id="PF00926">
    <property type="entry name" value="DHBP_synthase"/>
    <property type="match status" value="1"/>
</dbReference>
<evidence type="ECO:0000256" key="14">
    <source>
        <dbReference type="HAMAP-Rule" id="MF_00179"/>
    </source>
</evidence>
<dbReference type="Pfam" id="PF00925">
    <property type="entry name" value="GTP_cyclohydro2"/>
    <property type="match status" value="1"/>
</dbReference>
<reference evidence="19" key="1">
    <citation type="journal article" date="2019" name="Int. J. Syst. Evol. Microbiol.">
        <title>The Global Catalogue of Microorganisms (GCM) 10K type strain sequencing project: providing services to taxonomists for standard genome sequencing and annotation.</title>
        <authorList>
            <consortium name="The Broad Institute Genomics Platform"/>
            <consortium name="The Broad Institute Genome Sequencing Center for Infectious Disease"/>
            <person name="Wu L."/>
            <person name="Ma J."/>
        </authorList>
    </citation>
    <scope>NUCLEOTIDE SEQUENCE [LARGE SCALE GENOMIC DNA]</scope>
    <source>
        <strain evidence="19">JCM 14309</strain>
    </source>
</reference>
<comment type="cofactor">
    <cofactor evidence="14">
        <name>Zn(2+)</name>
        <dbReference type="ChEBI" id="CHEBI:29105"/>
    </cofactor>
    <text evidence="14">Binds 1 zinc ion per subunit.</text>
</comment>
<dbReference type="InterPro" id="IPR036144">
    <property type="entry name" value="RibA-like_sf"/>
</dbReference>
<feature type="binding site" evidence="14">
    <location>
        <position position="538"/>
    </location>
    <ligand>
        <name>Zn(2+)</name>
        <dbReference type="ChEBI" id="CHEBI:29105"/>
        <note>catalytic</note>
    </ligand>
</feature>
<feature type="active site" description="Nucleophile" evidence="14">
    <location>
        <position position="601"/>
    </location>
</feature>
<name>A0ABP6LR92_9MICC</name>
<dbReference type="SUPFAM" id="SSF55821">
    <property type="entry name" value="YrdC/RibB"/>
    <property type="match status" value="1"/>
</dbReference>
<dbReference type="NCBIfam" id="TIGR00187">
    <property type="entry name" value="ribE"/>
    <property type="match status" value="1"/>
</dbReference>
<feature type="binding site" evidence="14">
    <location>
        <position position="627"/>
    </location>
    <ligand>
        <name>GTP</name>
        <dbReference type="ChEBI" id="CHEBI:37565"/>
    </ligand>
</feature>
<accession>A0ABP6LR92</accession>
<dbReference type="Gene3D" id="3.40.50.10990">
    <property type="entry name" value="GTP cyclohydrolase II"/>
    <property type="match status" value="1"/>
</dbReference>
<dbReference type="InterPro" id="IPR023366">
    <property type="entry name" value="ATP_synth_asu-like_sf"/>
</dbReference>
<evidence type="ECO:0000256" key="3">
    <source>
        <dbReference type="ARBA" id="ARBA00004853"/>
    </source>
</evidence>
<evidence type="ECO:0000256" key="9">
    <source>
        <dbReference type="ARBA" id="ARBA00022741"/>
    </source>
</evidence>
<feature type="repeat" description="Lumazine-binding" evidence="15">
    <location>
        <begin position="99"/>
        <end position="198"/>
    </location>
</feature>
<dbReference type="CDD" id="cd00402">
    <property type="entry name" value="Riboflavin_synthase_like"/>
    <property type="match status" value="1"/>
</dbReference>
<keyword evidence="8" id="KW-0677">Repeat</keyword>
<comment type="caution">
    <text evidence="14">Lacks conserved residue(s) required for the propagation of feature annotation.</text>
</comment>
<dbReference type="InterPro" id="IPR001783">
    <property type="entry name" value="Lumazine-bd"/>
</dbReference>
<dbReference type="SUPFAM" id="SSF142695">
    <property type="entry name" value="RibA-like"/>
    <property type="match status" value="1"/>
</dbReference>
<organism evidence="18 19">
    <name type="scientific">Nesterenkonia aethiopica</name>
    <dbReference type="NCBI Taxonomy" id="269144"/>
    <lineage>
        <taxon>Bacteria</taxon>
        <taxon>Bacillati</taxon>
        <taxon>Actinomycetota</taxon>
        <taxon>Actinomycetes</taxon>
        <taxon>Micrococcales</taxon>
        <taxon>Micrococcaceae</taxon>
        <taxon>Nesterenkonia</taxon>
    </lineage>
</organism>
<feature type="binding site" evidence="14">
    <location>
        <begin position="522"/>
        <end position="526"/>
    </location>
    <ligand>
        <name>GTP</name>
        <dbReference type="ChEBI" id="CHEBI:37565"/>
    </ligand>
</feature>
<gene>
    <name evidence="14" type="primary">ribA</name>
    <name evidence="18" type="ORF">GCM10010529_02420</name>
</gene>
<comment type="function">
    <text evidence="2">Catalyzes the conversion of D-ribulose 5-phosphate to formate and 3,4-dihydroxy-2-butanone 4-phosphate.</text>
</comment>
<dbReference type="Gene3D" id="2.40.30.20">
    <property type="match status" value="2"/>
</dbReference>
<evidence type="ECO:0000256" key="10">
    <source>
        <dbReference type="ARBA" id="ARBA00022801"/>
    </source>
</evidence>
<dbReference type="HAMAP" id="MF_00179">
    <property type="entry name" value="RibA"/>
    <property type="match status" value="1"/>
</dbReference>